<dbReference type="Pfam" id="PF22938">
    <property type="entry name" value="Integrase_p58_C"/>
    <property type="match status" value="1"/>
</dbReference>
<organism evidence="2 3">
    <name type="scientific">Pleurodeles waltl</name>
    <name type="common">Iberian ribbed newt</name>
    <dbReference type="NCBI Taxonomy" id="8319"/>
    <lineage>
        <taxon>Eukaryota</taxon>
        <taxon>Metazoa</taxon>
        <taxon>Chordata</taxon>
        <taxon>Craniata</taxon>
        <taxon>Vertebrata</taxon>
        <taxon>Euteleostomi</taxon>
        <taxon>Amphibia</taxon>
        <taxon>Batrachia</taxon>
        <taxon>Caudata</taxon>
        <taxon>Salamandroidea</taxon>
        <taxon>Salamandridae</taxon>
        <taxon>Pleurodelinae</taxon>
        <taxon>Pleurodeles</taxon>
    </lineage>
</organism>
<evidence type="ECO:0000313" key="2">
    <source>
        <dbReference type="EMBL" id="KAJ1144831.1"/>
    </source>
</evidence>
<reference evidence="2" key="1">
    <citation type="journal article" date="2022" name="bioRxiv">
        <title>Sequencing and chromosome-scale assembly of the giantPleurodeles waltlgenome.</title>
        <authorList>
            <person name="Brown T."/>
            <person name="Elewa A."/>
            <person name="Iarovenko S."/>
            <person name="Subramanian E."/>
            <person name="Araus A.J."/>
            <person name="Petzold A."/>
            <person name="Susuki M."/>
            <person name="Suzuki K.-i.T."/>
            <person name="Hayashi T."/>
            <person name="Toyoda A."/>
            <person name="Oliveira C."/>
            <person name="Osipova E."/>
            <person name="Leigh N.D."/>
            <person name="Simon A."/>
            <person name="Yun M.H."/>
        </authorList>
    </citation>
    <scope>NUCLEOTIDE SEQUENCE</scope>
    <source>
        <strain evidence="2">20211129_DDA</strain>
        <tissue evidence="2">Liver</tissue>
    </source>
</reference>
<accession>A0AAV7QWC0</accession>
<evidence type="ECO:0000313" key="3">
    <source>
        <dbReference type="Proteomes" id="UP001066276"/>
    </source>
</evidence>
<evidence type="ECO:0000259" key="1">
    <source>
        <dbReference type="Pfam" id="PF22938"/>
    </source>
</evidence>
<dbReference type="InterPro" id="IPR050951">
    <property type="entry name" value="Retrovirus_Pol_polyprotein"/>
</dbReference>
<protein>
    <recommendedName>
        <fullName evidence="1">Integrase p58-like C-terminal domain-containing protein</fullName>
    </recommendedName>
</protein>
<name>A0AAV7QWC0_PLEWA</name>
<dbReference type="AlphaFoldDB" id="A0AAV7QWC0"/>
<keyword evidence="3" id="KW-1185">Reference proteome</keyword>
<dbReference type="PANTHER" id="PTHR37984">
    <property type="entry name" value="PROTEIN CBG26694"/>
    <property type="match status" value="1"/>
</dbReference>
<dbReference type="PANTHER" id="PTHR37984:SF15">
    <property type="entry name" value="INTEGRASE CATALYTIC DOMAIN-CONTAINING PROTEIN"/>
    <property type="match status" value="1"/>
</dbReference>
<proteinExistence type="predicted"/>
<dbReference type="InterPro" id="IPR054465">
    <property type="entry name" value="Integrase_p58-like_C"/>
</dbReference>
<dbReference type="EMBL" id="JANPWB010000010">
    <property type="protein sequence ID" value="KAJ1144831.1"/>
    <property type="molecule type" value="Genomic_DNA"/>
</dbReference>
<comment type="caution">
    <text evidence="2">The sequence shown here is derived from an EMBL/GenBank/DDBJ whole genome shotgun (WGS) entry which is preliminary data.</text>
</comment>
<feature type="domain" description="Integrase p58-like C-terminal" evidence="1">
    <location>
        <begin position="79"/>
        <end position="113"/>
    </location>
</feature>
<dbReference type="Proteomes" id="UP001066276">
    <property type="component" value="Chromosome 6"/>
</dbReference>
<sequence>MAAEIWEEEGEKPLLEYVQEIKSQLQMVWEDIRSQMERAQSKQKSYYDQGAKARQLQPNDKVLILRPSSESKLLAKWQGPYTVLKPVSPVTYLIELSKNPKRVQIYHINLLKKWVEPTMSVTAAATGFMVTPEKPLDIELCPTNPDTSSERPQVNPDIPEPQQRQLDCLLAQHTSFFSGKPGKTTLIQHHIRTPEGQTVRPGPYRIPEARRHLIEKEIKTML</sequence>
<gene>
    <name evidence="2" type="ORF">NDU88_011125</name>
</gene>